<evidence type="ECO:0000256" key="8">
    <source>
        <dbReference type="SAM" id="Phobius"/>
    </source>
</evidence>
<keyword evidence="7 8" id="KW-0472">Membrane</keyword>
<dbReference type="Gene3D" id="1.20.58.340">
    <property type="entry name" value="Magnesium transport protein CorA, transmembrane region"/>
    <property type="match status" value="2"/>
</dbReference>
<evidence type="ECO:0000256" key="5">
    <source>
        <dbReference type="ARBA" id="ARBA00022692"/>
    </source>
</evidence>
<dbReference type="Proteomes" id="UP000621500">
    <property type="component" value="Unassembled WGS sequence"/>
</dbReference>
<accession>A0ABQ4EKR2</accession>
<evidence type="ECO:0000256" key="1">
    <source>
        <dbReference type="ARBA" id="ARBA00004651"/>
    </source>
</evidence>
<keyword evidence="10" id="KW-1185">Reference proteome</keyword>
<dbReference type="InterPro" id="IPR045863">
    <property type="entry name" value="CorA_TM1_TM2"/>
</dbReference>
<dbReference type="InterPro" id="IPR002523">
    <property type="entry name" value="MgTranspt_CorA/ZnTranspt_ZntB"/>
</dbReference>
<feature type="transmembrane region" description="Helical" evidence="8">
    <location>
        <begin position="288"/>
        <end position="306"/>
    </location>
</feature>
<comment type="subcellular location">
    <subcellularLocation>
        <location evidence="1">Cell membrane</location>
        <topology evidence="1">Multi-pass membrane protein</topology>
    </subcellularLocation>
</comment>
<dbReference type="PANTHER" id="PTHR46494:SF1">
    <property type="entry name" value="CORA FAMILY METAL ION TRANSPORTER (EUROFUNG)"/>
    <property type="match status" value="1"/>
</dbReference>
<keyword evidence="6 8" id="KW-1133">Transmembrane helix</keyword>
<evidence type="ECO:0000256" key="6">
    <source>
        <dbReference type="ARBA" id="ARBA00022989"/>
    </source>
</evidence>
<dbReference type="EMBL" id="BONX01000009">
    <property type="protein sequence ID" value="GIG95350.1"/>
    <property type="molecule type" value="Genomic_DNA"/>
</dbReference>
<dbReference type="SUPFAM" id="SSF144083">
    <property type="entry name" value="Magnesium transport protein CorA, transmembrane region"/>
    <property type="match status" value="1"/>
</dbReference>
<evidence type="ECO:0000256" key="7">
    <source>
        <dbReference type="ARBA" id="ARBA00023136"/>
    </source>
</evidence>
<evidence type="ECO:0000313" key="10">
    <source>
        <dbReference type="Proteomes" id="UP000621500"/>
    </source>
</evidence>
<organism evidence="9 10">
    <name type="scientific">Plantactinospora mayteni</name>
    <dbReference type="NCBI Taxonomy" id="566021"/>
    <lineage>
        <taxon>Bacteria</taxon>
        <taxon>Bacillati</taxon>
        <taxon>Actinomycetota</taxon>
        <taxon>Actinomycetes</taxon>
        <taxon>Micromonosporales</taxon>
        <taxon>Micromonosporaceae</taxon>
        <taxon>Plantactinospora</taxon>
    </lineage>
</organism>
<dbReference type="Pfam" id="PF01544">
    <property type="entry name" value="CorA"/>
    <property type="match status" value="2"/>
</dbReference>
<sequence>MQMSSTRMYRDGALVDQGFPAQEVGDRLAADDRVVIWLDICRPTGDDLTLLAEELGMHQLAVEDVVQQAQRAKLDRYDTHLFLNTYMVRLDAAGGLTDNEVSAFIKPRALVTVRYTDRFDIREVLARWDESVDLASHGVAFLLYGLLDTLIDGHFSAVQQLDATLERVQAAMFKQGPSGGAAGGGRGGDVGGVNEMDRNEVQRRIFLARRDLVRLRQVTLPMREVVNALMRPTMHTVDEAMVPYYQDLYDHVLRVIEWSDSLRDLNTTMLETNLMLQNNQLNLIVKQVTAWAAVIAVPTAVTGFFGQNLAFPWRHTPAEFIVSLIVTFGLAIALYVVFRKKSWI</sequence>
<keyword evidence="4" id="KW-1003">Cell membrane</keyword>
<dbReference type="SUPFAM" id="SSF143865">
    <property type="entry name" value="CorA soluble domain-like"/>
    <property type="match status" value="1"/>
</dbReference>
<evidence type="ECO:0000313" key="9">
    <source>
        <dbReference type="EMBL" id="GIG95350.1"/>
    </source>
</evidence>
<keyword evidence="5 8" id="KW-0812">Transmembrane</keyword>
<comment type="similarity">
    <text evidence="2">Belongs to the CorA metal ion transporter (MIT) (TC 1.A.35) family.</text>
</comment>
<evidence type="ECO:0000256" key="3">
    <source>
        <dbReference type="ARBA" id="ARBA00022448"/>
    </source>
</evidence>
<dbReference type="CDD" id="cd12822">
    <property type="entry name" value="TmCorA-like"/>
    <property type="match status" value="1"/>
</dbReference>
<dbReference type="InterPro" id="IPR045861">
    <property type="entry name" value="CorA_cytoplasmic_dom"/>
</dbReference>
<name>A0ABQ4EKR2_9ACTN</name>
<gene>
    <name evidence="9" type="ORF">Pma05_19230</name>
</gene>
<dbReference type="PANTHER" id="PTHR46494">
    <property type="entry name" value="CORA FAMILY METAL ION TRANSPORTER (EUROFUNG)"/>
    <property type="match status" value="1"/>
</dbReference>
<proteinExistence type="inferred from homology"/>
<evidence type="ECO:0000256" key="4">
    <source>
        <dbReference type="ARBA" id="ARBA00022475"/>
    </source>
</evidence>
<keyword evidence="3" id="KW-0813">Transport</keyword>
<comment type="caution">
    <text evidence="9">The sequence shown here is derived from an EMBL/GenBank/DDBJ whole genome shotgun (WGS) entry which is preliminary data.</text>
</comment>
<dbReference type="Gene3D" id="3.30.460.20">
    <property type="entry name" value="CorA soluble domain-like"/>
    <property type="match status" value="1"/>
</dbReference>
<evidence type="ECO:0000256" key="2">
    <source>
        <dbReference type="ARBA" id="ARBA00009765"/>
    </source>
</evidence>
<reference evidence="9 10" key="1">
    <citation type="submission" date="2021-01" db="EMBL/GenBank/DDBJ databases">
        <title>Whole genome shotgun sequence of Plantactinospora mayteni NBRC 109088.</title>
        <authorList>
            <person name="Komaki H."/>
            <person name="Tamura T."/>
        </authorList>
    </citation>
    <scope>NUCLEOTIDE SEQUENCE [LARGE SCALE GENOMIC DNA]</scope>
    <source>
        <strain evidence="9 10">NBRC 109088</strain>
    </source>
</reference>
<protein>
    <submittedName>
        <fullName evidence="9">Magnesium transporter CorA</fullName>
    </submittedName>
</protein>
<feature type="transmembrane region" description="Helical" evidence="8">
    <location>
        <begin position="318"/>
        <end position="338"/>
    </location>
</feature>